<dbReference type="AlphaFoldDB" id="A0A368JQX1"/>
<dbReference type="OrthoDB" id="2534034at2"/>
<dbReference type="Gene3D" id="2.115.10.20">
    <property type="entry name" value="Glycosyl hydrolase domain, family 43"/>
    <property type="match status" value="2"/>
</dbReference>
<dbReference type="SUPFAM" id="SSF75005">
    <property type="entry name" value="Arabinanase/levansucrase/invertase"/>
    <property type="match status" value="2"/>
</dbReference>
<organism evidence="2 3">
    <name type="scientific">Larkinella punicea</name>
    <dbReference type="NCBI Taxonomy" id="2315727"/>
    <lineage>
        <taxon>Bacteria</taxon>
        <taxon>Pseudomonadati</taxon>
        <taxon>Bacteroidota</taxon>
        <taxon>Cytophagia</taxon>
        <taxon>Cytophagales</taxon>
        <taxon>Spirosomataceae</taxon>
        <taxon>Larkinella</taxon>
    </lineage>
</organism>
<dbReference type="RefSeq" id="WP_114405625.1">
    <property type="nucleotide sequence ID" value="NZ_QOWE01000006.1"/>
</dbReference>
<feature type="signal peptide" evidence="1">
    <location>
        <begin position="1"/>
        <end position="19"/>
    </location>
</feature>
<evidence type="ECO:0000313" key="3">
    <source>
        <dbReference type="Proteomes" id="UP000253383"/>
    </source>
</evidence>
<accession>A0A368JQX1</accession>
<evidence type="ECO:0000313" key="2">
    <source>
        <dbReference type="EMBL" id="RCR70069.1"/>
    </source>
</evidence>
<proteinExistence type="predicted"/>
<dbReference type="Proteomes" id="UP000253383">
    <property type="component" value="Unassembled WGS sequence"/>
</dbReference>
<protein>
    <submittedName>
        <fullName evidence="2">Glycosylase</fullName>
    </submittedName>
</protein>
<keyword evidence="3" id="KW-1185">Reference proteome</keyword>
<keyword evidence="1" id="KW-0732">Signal</keyword>
<dbReference type="EMBL" id="QOWE01000006">
    <property type="protein sequence ID" value="RCR70069.1"/>
    <property type="molecule type" value="Genomic_DNA"/>
</dbReference>
<evidence type="ECO:0000256" key="1">
    <source>
        <dbReference type="SAM" id="SignalP"/>
    </source>
</evidence>
<gene>
    <name evidence="2" type="ORF">DUE52_08805</name>
</gene>
<dbReference type="InterPro" id="IPR023296">
    <property type="entry name" value="Glyco_hydro_beta-prop_sf"/>
</dbReference>
<comment type="caution">
    <text evidence="2">The sequence shown here is derived from an EMBL/GenBank/DDBJ whole genome shotgun (WGS) entry which is preliminary data.</text>
</comment>
<reference evidence="2 3" key="1">
    <citation type="submission" date="2018-07" db="EMBL/GenBank/DDBJ databases">
        <title>Genome analysis of Larkinella rosea.</title>
        <authorList>
            <person name="Zhou Z."/>
            <person name="Wang G."/>
        </authorList>
    </citation>
    <scope>NUCLEOTIDE SEQUENCE [LARGE SCALE GENOMIC DNA]</scope>
    <source>
        <strain evidence="3">zzj9</strain>
    </source>
</reference>
<sequence length="359" mass="40669">MKKWIAGAFLVVMAVTGFAQPKDPAATVPDEKMRAVFEEVKTPYKYGIVLPQPDKGRMVDSPTIFRKGDTWYMTYIIFDGKGYETWLAKSVDLLHWNTLGKLMSFTDKDWDATQKAGYVALIDTDWGGSYEPEKYRNRYWLSYLGGSEKGYEAGRLGVGIASANDLSKPEEVTRLSKPVLSAVDQDVRWYDNQTIYKSLIIRDKAKKTGYPFVMYYNAKGEKPDARGAGFENIAMAVSNDMTHWKRHGQEPLITRKTGICGDAQIAKIGDLYVMFYFGAFWKPGAFERFACSYDLVNWTDWQGDDLIAPSEPYDKTYAHKPWVIKWKGVVYHFYNAVGDQGRVIAVATSKDLGKSVLGQ</sequence>
<feature type="chain" id="PRO_5016811054" evidence="1">
    <location>
        <begin position="20"/>
        <end position="359"/>
    </location>
</feature>
<name>A0A368JQX1_9BACT</name>